<feature type="coiled-coil region" evidence="1">
    <location>
        <begin position="126"/>
        <end position="153"/>
    </location>
</feature>
<evidence type="ECO:0000256" key="1">
    <source>
        <dbReference type="SAM" id="Coils"/>
    </source>
</evidence>
<evidence type="ECO:0000256" key="2">
    <source>
        <dbReference type="SAM" id="MobiDB-lite"/>
    </source>
</evidence>
<feature type="compositionally biased region" description="Polar residues" evidence="2">
    <location>
        <begin position="1014"/>
        <end position="1023"/>
    </location>
</feature>
<proteinExistence type="predicted"/>
<keyword evidence="1" id="KW-0175">Coiled coil</keyword>
<evidence type="ECO:0000313" key="3">
    <source>
        <dbReference type="EMBL" id="ANB50683.1"/>
    </source>
</evidence>
<dbReference type="Proteomes" id="UP000241365">
    <property type="component" value="Segment"/>
</dbReference>
<dbReference type="KEGG" id="vg:80513045"/>
<feature type="region of interest" description="Disordered" evidence="2">
    <location>
        <begin position="995"/>
        <end position="1031"/>
    </location>
</feature>
<protein>
    <recommendedName>
        <fullName evidence="5">Early transcription factor large subunit</fullName>
    </recommendedName>
</protein>
<organism evidence="3 4">
    <name type="scientific">Powai lake megavirus</name>
    <dbReference type="NCBI Taxonomy" id="1842663"/>
    <lineage>
        <taxon>Viruses</taxon>
        <taxon>Varidnaviria</taxon>
        <taxon>Bamfordvirae</taxon>
        <taxon>Nucleocytoviricota</taxon>
        <taxon>Megaviricetes</taxon>
        <taxon>Imitervirales</taxon>
        <taxon>Mimiviridae</taxon>
        <taxon>Megamimivirinae</taxon>
        <taxon>Megavirus</taxon>
        <taxon>Megavirus powaiense</taxon>
    </lineage>
</organism>
<feature type="region of interest" description="Disordered" evidence="2">
    <location>
        <begin position="199"/>
        <end position="258"/>
    </location>
</feature>
<evidence type="ECO:0008006" key="5">
    <source>
        <dbReference type="Google" id="ProtNLM"/>
    </source>
</evidence>
<feature type="compositionally biased region" description="Low complexity" evidence="2">
    <location>
        <begin position="214"/>
        <end position="238"/>
    </location>
</feature>
<reference evidence="3 4" key="1">
    <citation type="journal article" date="2016" name="Genome Announc.">
        <title>Complete Genome Sequence of a New Megavirus Family Member Isolated from an Inland Water Lake for the First Time in India.</title>
        <authorList>
            <person name="Chatterjee A."/>
            <person name="Ali F."/>
            <person name="Bange D."/>
            <person name="Kondabagil K."/>
        </authorList>
    </citation>
    <scope>NUCLEOTIDE SEQUENCE [LARGE SCALE GENOMIC DNA]</scope>
    <source>
        <strain evidence="3">1</strain>
    </source>
</reference>
<keyword evidence="4" id="KW-1185">Reference proteome</keyword>
<feature type="compositionally biased region" description="Basic and acidic residues" evidence="2">
    <location>
        <begin position="1001"/>
        <end position="1011"/>
    </location>
</feature>
<dbReference type="GeneID" id="80513045"/>
<accession>A0A167RHA8</accession>
<feature type="compositionally biased region" description="Acidic residues" evidence="2">
    <location>
        <begin position="204"/>
        <end position="213"/>
    </location>
</feature>
<name>A0A167RHA8_9VIRU</name>
<evidence type="ECO:0000313" key="4">
    <source>
        <dbReference type="Proteomes" id="UP000241365"/>
    </source>
</evidence>
<dbReference type="RefSeq" id="YP_010776434.1">
    <property type="nucleotide sequence ID" value="NC_075034.1"/>
</dbReference>
<dbReference type="EMBL" id="KU877344">
    <property type="protein sequence ID" value="ANB50683.1"/>
    <property type="molecule type" value="Genomic_DNA"/>
</dbReference>
<sequence>MDDPIKIIHKYKNNNGRVQYHINIFIGDIVDDNCMRILNKIKNLDLYSSLTSLDSREIEILEKNYGDYWYEKFFNSYHINNTKELTLKNSTRMKELKSIYNNEWINTHFTNYKKRMETTIYNYEYLIKEERERKNLNRNIRRQQEDLEDIIDYTTSNRQSRELPTNDFSDMISRINYNINGDQNKPFSIINEEKDNAAWCREDPSDDDSDNDSNNDLNNSSENYSENYSDGYSSGDYDTNNSDNENYDDTEMFGGVDFDTDSDAEVIDVEPDELDYYNQISQIPMIGGQFDDTADIEFGDVAQDEFNFEDIEDDQSVKLFESEVEEDLQGIDLLFNDLDETDVNAKLTTKEIKNAISNEQYDMINKKILEFDKNKDNNMFDENLKDVIDKNYITHQYIYKDDSIRIIKDKICCGFKNNNKYGDNTYIIPSHQYLWSEYLYNGNLEKIMIGQKWIIKNDILKLDVEPNTNLRIYEELRGNLKLLRDNIRRQGKIKREDDDNNILFDYQGYFTYNEIFMVDIYNELGLNYDPNFEEQKNLIDVYLRIYFPKIRPEDLGNILDFLNEKETDVSHNPEYNRLKMVYETIKNNLILENEPMRDIELAKKKNKKDYSKIFKENYVTQSVIRAYLLERNKKVDLFRIFDNFILDEMYPFIQYQPTDGTPRSRYNERYLIENERKEIIMKWFENTPHGISFKVRVDDDSDYKYMAINLTENGRIDYKIQWKEEDMSTVEDIKKTYIYIVNLIKKINQENERYNINLLVPTDEHFKFAFINTIQRFELPNNFTINHNDLSEFSRYFFPYIALVIEPRKRQSKIKRGDIDEKSKFGTYLRYKRVSKYENKTKIEHRIIFFIRNYEFNDQSLSNEIAKEFNITEEQALEEIISVREKYPNIKKSRRILKKLENIPKYKPPGIGVDIQGKTRENYKMRIAGARDKDQLDRIIIFMNVLIYLYSETYLYKRPDRQKMKDKLKRLTKIARRRNKVDEIVNHETNVKSVKQMTSIDKQRLSHKSEDDQNLWSRDCQNSGEDKKRRPQQFLSVEELQKIGYVWNESLGEFKFGHYEKKIMVDADGKTDSNKKKHEAILRAIKLPLDDSGENFIYYTCGPEENGKHMYIGFLKSKNPYGDAKPCCFIKDHFFSKNKEKRNFFLRSIGIMQEEDDVNKISGDQLYILQDTNKIQEGRFAFLPKYLDIFMNYMLNKERVIKNHYLVSTETGYYFKYGARQDELRYFNALCSILDTTIDELRNMLINALERDKNQSLFTSLNNGDIRTQFETIGNYIKYIKTNEYLEYPLLNDLICSPGVVRTNGMNIIIFQKKTQVVIKSFEKEKIKESYFIVCQNQENIDNITDPLRETCIIIKENKNYYPIIMVTKETEQSKEVSITKTFNYDNKNNSNIVYHISKYYKLNCQPEYHILIKNDMSGSLNAKQTSKILLSTNNKDYIPKLQIIDARYKCKYLITKAGYIIPVIPSGTIYNLNISTNVDSYLLDYNSTRKYLNNVNLATQKQLKLNPIGLYYTEKKQKSYLVSAIMTQGYQSVPIIERLMTREYINKENLLVQNKPNDEAIDKEIMKGKNNIVVDDRVYFVSKNKYETETYQLFRYHLSYYLNNITAGINYKKLIEQITNDTSINKNTKRVKIKKLLYEMTNAELYKTFNNLLQNINNQNGGQEDVKTNMDNLEIIENINPYAQAKNPVSVINSPDKTIQIIPEDYSVGDRIVSSDFVSTSELPDIVEFDYSDQIQPLNAPFNFAQNKPSNMDYIKFPNEEKNWMTIIPDSKEIDYPTFILKNNRELCYINDNKKDCNTNKYCQWNSSKNICYLALKKRELVDFINQVTEEFVQNELKASEILRRGEYFVSDIVDYNVFTERPGERIIMTSNVNLDRILSEIFGKENIPKIGKKRYKYDNIQNYEQMNIDNPLRDINNWLVQNIIDNNNTIFRAFANTYYWLVHPYSETNMRNLGYYSILQTNLSNYYKSQVIDWLLSSENEKDIQKIISYMKYNRVSDFVTKISMDVTMMTNCIVELYVLSKIYETIIYVHDVSYNIIYAIHPKNGIVYDYKKNKQSFDSSKYQNYKKILDIRFHYISKNIYPDKIDALYLKK</sequence>